<evidence type="ECO:0000256" key="4">
    <source>
        <dbReference type="ARBA" id="ARBA00023015"/>
    </source>
</evidence>
<dbReference type="InterPro" id="IPR037212">
    <property type="entry name" value="Med7/Med21-like"/>
</dbReference>
<dbReference type="Pfam" id="PF07544">
    <property type="entry name" value="Med9"/>
    <property type="match status" value="1"/>
</dbReference>
<dbReference type="Proteomes" id="UP001281003">
    <property type="component" value="Unassembled WGS sequence"/>
</dbReference>
<sequence length="177" mass="18896">MAQHIPPTLSPDSIDTLTELTLILTQFRSAQAAARAANTTTASNLPTTGTTSTTSGLPTSHGGPGAPNPHAISTPAPGAVTGTTPLPTTSAATASFTAKDLPQATDSVKHKLQKARQAVLTLPDVGRTIEQQEEEIRMLEERKRKQIAMLARIKEEGLQFARMEGMRQDEEGERMVE</sequence>
<reference evidence="12" key="2">
    <citation type="submission" date="2023-07" db="EMBL/GenBank/DDBJ databases">
        <authorList>
            <consortium name="Lawrence Berkeley National Laboratory"/>
            <person name="Haridas S."/>
            <person name="Hensen N."/>
            <person name="Bonometti L."/>
            <person name="Westerberg I."/>
            <person name="Brannstrom I.O."/>
            <person name="Guillou S."/>
            <person name="Cros-Aarteil S."/>
            <person name="Calhoun S."/>
            <person name="Kuo A."/>
            <person name="Mondo S."/>
            <person name="Pangilinan J."/>
            <person name="Riley R."/>
            <person name="LaButti K."/>
            <person name="Andreopoulos B."/>
            <person name="Lipzen A."/>
            <person name="Chen C."/>
            <person name="Yanf M."/>
            <person name="Daum C."/>
            <person name="Ng V."/>
            <person name="Clum A."/>
            <person name="Steindorff A."/>
            <person name="Ohm R."/>
            <person name="Martin F."/>
            <person name="Silar P."/>
            <person name="Natvig D."/>
            <person name="Lalanne C."/>
            <person name="Gautier V."/>
            <person name="Ament-velasquez S.L."/>
            <person name="Kruys A."/>
            <person name="Hutchinson M.I."/>
            <person name="Powell A.J."/>
            <person name="Barry K."/>
            <person name="Miller A.N."/>
            <person name="Grigoriev I.V."/>
            <person name="Debuchy R."/>
            <person name="Gladieux P."/>
            <person name="Thoren M.H."/>
            <person name="Johannesson H."/>
        </authorList>
    </citation>
    <scope>NUCLEOTIDE SEQUENCE</scope>
    <source>
        <strain evidence="12">FGSC 1904</strain>
    </source>
</reference>
<keyword evidence="10" id="KW-0175">Coiled coil</keyword>
<reference evidence="12" key="1">
    <citation type="journal article" date="2023" name="Mol. Phylogenet. Evol.">
        <title>Genome-scale phylogeny and comparative genomics of the fungal order Sordariales.</title>
        <authorList>
            <person name="Hensen N."/>
            <person name="Bonometti L."/>
            <person name="Westerberg I."/>
            <person name="Brannstrom I.O."/>
            <person name="Guillou S."/>
            <person name="Cros-Aarteil S."/>
            <person name="Calhoun S."/>
            <person name="Haridas S."/>
            <person name="Kuo A."/>
            <person name="Mondo S."/>
            <person name="Pangilinan J."/>
            <person name="Riley R."/>
            <person name="LaButti K."/>
            <person name="Andreopoulos B."/>
            <person name="Lipzen A."/>
            <person name="Chen C."/>
            <person name="Yan M."/>
            <person name="Daum C."/>
            <person name="Ng V."/>
            <person name="Clum A."/>
            <person name="Steindorff A."/>
            <person name="Ohm R.A."/>
            <person name="Martin F."/>
            <person name="Silar P."/>
            <person name="Natvig D.O."/>
            <person name="Lalanne C."/>
            <person name="Gautier V."/>
            <person name="Ament-Velasquez S.L."/>
            <person name="Kruys A."/>
            <person name="Hutchinson M.I."/>
            <person name="Powell A.J."/>
            <person name="Barry K."/>
            <person name="Miller A.N."/>
            <person name="Grigoriev I.V."/>
            <person name="Debuchy R."/>
            <person name="Gladieux P."/>
            <person name="Hiltunen Thoren M."/>
            <person name="Johannesson H."/>
        </authorList>
    </citation>
    <scope>NUCLEOTIDE SEQUENCE</scope>
    <source>
        <strain evidence="12">FGSC 1904</strain>
    </source>
</reference>
<evidence type="ECO:0000256" key="5">
    <source>
        <dbReference type="ARBA" id="ARBA00023159"/>
    </source>
</evidence>
<dbReference type="GO" id="GO:0016592">
    <property type="term" value="C:mediator complex"/>
    <property type="evidence" value="ECO:0007669"/>
    <property type="project" value="InterPro"/>
</dbReference>
<dbReference type="InterPro" id="IPR011425">
    <property type="entry name" value="Med9"/>
</dbReference>
<keyword evidence="13" id="KW-1185">Reference proteome</keyword>
<evidence type="ECO:0000256" key="11">
    <source>
        <dbReference type="SAM" id="MobiDB-lite"/>
    </source>
</evidence>
<comment type="caution">
    <text evidence="12">The sequence shown here is derived from an EMBL/GenBank/DDBJ whole genome shotgun (WGS) entry which is preliminary data.</text>
</comment>
<evidence type="ECO:0000256" key="6">
    <source>
        <dbReference type="ARBA" id="ARBA00023163"/>
    </source>
</evidence>
<dbReference type="EMBL" id="JAUTDP010000003">
    <property type="protein sequence ID" value="KAK3400528.1"/>
    <property type="molecule type" value="Genomic_DNA"/>
</dbReference>
<comment type="similarity">
    <text evidence="2 9">Belongs to the Mediator complex subunit 9 family.</text>
</comment>
<evidence type="ECO:0000256" key="10">
    <source>
        <dbReference type="SAM" id="Coils"/>
    </source>
</evidence>
<feature type="compositionally biased region" description="Low complexity" evidence="11">
    <location>
        <begin position="37"/>
        <end position="60"/>
    </location>
</feature>
<evidence type="ECO:0000256" key="2">
    <source>
        <dbReference type="ARBA" id="ARBA00008089"/>
    </source>
</evidence>
<dbReference type="GO" id="GO:0003712">
    <property type="term" value="F:transcription coregulator activity"/>
    <property type="evidence" value="ECO:0007669"/>
    <property type="project" value="InterPro"/>
</dbReference>
<comment type="subcellular location">
    <subcellularLocation>
        <location evidence="1 9">Nucleus</location>
    </subcellularLocation>
</comment>
<keyword evidence="6 9" id="KW-0804">Transcription</keyword>
<evidence type="ECO:0000256" key="8">
    <source>
        <dbReference type="ARBA" id="ARBA00025687"/>
    </source>
</evidence>
<comment type="subunit">
    <text evidence="3 9">Component of the Mediator complex.</text>
</comment>
<proteinExistence type="inferred from homology"/>
<evidence type="ECO:0000256" key="9">
    <source>
        <dbReference type="RuleBase" id="RU364145"/>
    </source>
</evidence>
<evidence type="ECO:0000256" key="7">
    <source>
        <dbReference type="ARBA" id="ARBA00023242"/>
    </source>
</evidence>
<keyword evidence="5 9" id="KW-0010">Activator</keyword>
<dbReference type="GO" id="GO:0006357">
    <property type="term" value="P:regulation of transcription by RNA polymerase II"/>
    <property type="evidence" value="ECO:0007669"/>
    <property type="project" value="InterPro"/>
</dbReference>
<evidence type="ECO:0000313" key="13">
    <source>
        <dbReference type="Proteomes" id="UP001281003"/>
    </source>
</evidence>
<gene>
    <name evidence="9" type="primary">MED9</name>
    <name evidence="12" type="ORF">B0T20DRAFT_147590</name>
</gene>
<comment type="function">
    <text evidence="8 9">Component of the Mediator complex, a coactivator involved in the regulated transcription of nearly all RNA polymerase II-dependent genes. Mediator functions as a bridge to convey information from gene-specific regulatory proteins to the basal RNA polymerase II transcription machinery. Mediator is recruited to promoters by direct interactions with regulatory proteins and serves as a scaffold for the assembly of a functional preinitiation complex with RNA polymerase II and the general transcription factors.</text>
</comment>
<evidence type="ECO:0000256" key="3">
    <source>
        <dbReference type="ARBA" id="ARBA00011837"/>
    </source>
</evidence>
<dbReference type="SUPFAM" id="SSF140718">
    <property type="entry name" value="Mediator hinge subcomplex-like"/>
    <property type="match status" value="1"/>
</dbReference>
<keyword evidence="7 9" id="KW-0539">Nucleus</keyword>
<keyword evidence="4 9" id="KW-0805">Transcription regulation</keyword>
<feature type="coiled-coil region" evidence="10">
    <location>
        <begin position="122"/>
        <end position="156"/>
    </location>
</feature>
<organism evidence="12 13">
    <name type="scientific">Sordaria brevicollis</name>
    <dbReference type="NCBI Taxonomy" id="83679"/>
    <lineage>
        <taxon>Eukaryota</taxon>
        <taxon>Fungi</taxon>
        <taxon>Dikarya</taxon>
        <taxon>Ascomycota</taxon>
        <taxon>Pezizomycotina</taxon>
        <taxon>Sordariomycetes</taxon>
        <taxon>Sordariomycetidae</taxon>
        <taxon>Sordariales</taxon>
        <taxon>Sordariaceae</taxon>
        <taxon>Sordaria</taxon>
    </lineage>
</organism>
<evidence type="ECO:0000313" key="12">
    <source>
        <dbReference type="EMBL" id="KAK3400528.1"/>
    </source>
</evidence>
<feature type="region of interest" description="Disordered" evidence="11">
    <location>
        <begin position="37"/>
        <end position="93"/>
    </location>
</feature>
<protein>
    <recommendedName>
        <fullName evidence="9">Mediator of RNA polymerase II transcription subunit 9</fullName>
    </recommendedName>
    <alternativeName>
        <fullName evidence="9">Mediator complex subunit 9</fullName>
    </alternativeName>
</protein>
<name>A0AAE0PIC9_SORBR</name>
<evidence type="ECO:0000256" key="1">
    <source>
        <dbReference type="ARBA" id="ARBA00004123"/>
    </source>
</evidence>
<feature type="compositionally biased region" description="Low complexity" evidence="11">
    <location>
        <begin position="73"/>
        <end position="93"/>
    </location>
</feature>
<accession>A0AAE0PIC9</accession>
<dbReference type="AlphaFoldDB" id="A0AAE0PIC9"/>